<evidence type="ECO:0000313" key="2">
    <source>
        <dbReference type="Proteomes" id="UP001597451"/>
    </source>
</evidence>
<dbReference type="PANTHER" id="PTHR39179">
    <property type="entry name" value="SPORE COAT PROTEIN I"/>
    <property type="match status" value="1"/>
</dbReference>
<comment type="caution">
    <text evidence="1">The sequence shown here is derived from an EMBL/GenBank/DDBJ whole genome shotgun (WGS) entry which is preliminary data.</text>
</comment>
<evidence type="ECO:0008006" key="3">
    <source>
        <dbReference type="Google" id="ProtNLM"/>
    </source>
</evidence>
<accession>A0ABW5PZG4</accession>
<reference evidence="2" key="1">
    <citation type="journal article" date="2019" name="Int. J. Syst. Evol. Microbiol.">
        <title>The Global Catalogue of Microorganisms (GCM) 10K type strain sequencing project: providing services to taxonomists for standard genome sequencing and annotation.</title>
        <authorList>
            <consortium name="The Broad Institute Genomics Platform"/>
            <consortium name="The Broad Institute Genome Sequencing Center for Infectious Disease"/>
            <person name="Wu L."/>
            <person name="Ma J."/>
        </authorList>
    </citation>
    <scope>NUCLEOTIDE SEQUENCE [LARGE SCALE GENOMIC DNA]</scope>
    <source>
        <strain evidence="2">TISTR 1858</strain>
    </source>
</reference>
<proteinExistence type="predicted"/>
<dbReference type="EMBL" id="JBHUMX010000019">
    <property type="protein sequence ID" value="MFD2628693.1"/>
    <property type="molecule type" value="Genomic_DNA"/>
</dbReference>
<dbReference type="PANTHER" id="PTHR39179:SF3">
    <property type="entry name" value="COTS-RELATED PROTEIN"/>
    <property type="match status" value="1"/>
</dbReference>
<organism evidence="1 2">
    <name type="scientific">Oceanobacillus kapialis</name>
    <dbReference type="NCBI Taxonomy" id="481353"/>
    <lineage>
        <taxon>Bacteria</taxon>
        <taxon>Bacillati</taxon>
        <taxon>Bacillota</taxon>
        <taxon>Bacilli</taxon>
        <taxon>Bacillales</taxon>
        <taxon>Bacillaceae</taxon>
        <taxon>Oceanobacillus</taxon>
    </lineage>
</organism>
<dbReference type="InterPro" id="IPR011009">
    <property type="entry name" value="Kinase-like_dom_sf"/>
</dbReference>
<dbReference type="Gene3D" id="3.90.1200.10">
    <property type="match status" value="1"/>
</dbReference>
<dbReference type="SUPFAM" id="SSF56112">
    <property type="entry name" value="Protein kinase-like (PK-like)"/>
    <property type="match status" value="1"/>
</dbReference>
<sequence>METEKILQSFSVYPLNIENITTHLWKVKDGNRAYALKESKLSPHAITNWENIYKLADYHKLSAVMPVYMTRNGQLYQEHLGKFYYLSPWMEKDQNRGTPPLITDFYKNIGNIHAKTKQSRNIDKEAFIQEFSAYKQACETLFKELNRTVSRFEQMHYMSPFELMVLTQYRDLEIVFQVMAKRLNQLVYVADEEDLIWNTSICHGQLSKDHLVYSNNGTQILNWEQAHYENATMDLVRFFREESLEYDSPSSDYIEQFKGYIKENELTEKELQLMTIYLLHPFSYYRVVQEYVKNPKANSMLVATSQLQRAYRQLIFGLNWSDYVEKEHESLVLEDLDS</sequence>
<evidence type="ECO:0000313" key="1">
    <source>
        <dbReference type="EMBL" id="MFD2628693.1"/>
    </source>
</evidence>
<dbReference type="InterPro" id="IPR047175">
    <property type="entry name" value="CotS-like"/>
</dbReference>
<dbReference type="Proteomes" id="UP001597451">
    <property type="component" value="Unassembled WGS sequence"/>
</dbReference>
<name>A0ABW5PZG4_9BACI</name>
<gene>
    <name evidence="1" type="ORF">ACFSUN_07820</name>
</gene>
<dbReference type="Gene3D" id="3.30.200.20">
    <property type="entry name" value="Phosphorylase Kinase, domain 1"/>
    <property type="match status" value="1"/>
</dbReference>
<dbReference type="RefSeq" id="WP_379561429.1">
    <property type="nucleotide sequence ID" value="NZ_JBHUMX010000019.1"/>
</dbReference>
<protein>
    <recommendedName>
        <fullName evidence="3">Spore coat protein YsxE</fullName>
    </recommendedName>
</protein>
<keyword evidence="2" id="KW-1185">Reference proteome</keyword>